<organism evidence="2 3">
    <name type="scientific">Pontiella desulfatans</name>
    <dbReference type="NCBI Taxonomy" id="2750659"/>
    <lineage>
        <taxon>Bacteria</taxon>
        <taxon>Pseudomonadati</taxon>
        <taxon>Kiritimatiellota</taxon>
        <taxon>Kiritimatiellia</taxon>
        <taxon>Kiritimatiellales</taxon>
        <taxon>Pontiellaceae</taxon>
        <taxon>Pontiella</taxon>
    </lineage>
</organism>
<name>A0A6C2U6Y2_PONDE</name>
<accession>A0A6C2U6Y2</accession>
<dbReference type="EMBL" id="CAAHFG010000003">
    <property type="protein sequence ID" value="VGO15832.1"/>
    <property type="molecule type" value="Genomic_DNA"/>
</dbReference>
<feature type="signal peptide" evidence="1">
    <location>
        <begin position="1"/>
        <end position="23"/>
    </location>
</feature>
<dbReference type="AlphaFoldDB" id="A0A6C2U6Y2"/>
<keyword evidence="3" id="KW-1185">Reference proteome</keyword>
<dbReference type="Proteomes" id="UP000366872">
    <property type="component" value="Unassembled WGS sequence"/>
</dbReference>
<sequence>MKQWMIKLSAIFALALVSGCATSFQANRLEPVSGYPSVRNKKTVYINLAFSGKVNGEPWTKLDQENQAYLRDRCIDHLEDSGMFSLVSDDLKTTDLQLYVAIIDDKTTSTAKQTLSALTLFLIPYTETDQFRMMAVVKDTFTGKETKISLKDGVNHRQALLLAPLAPFKPSKDALEECTDRMLQNLCLEIHRSGFVK</sequence>
<dbReference type="RefSeq" id="WP_136081401.1">
    <property type="nucleotide sequence ID" value="NZ_CAAHFG010000003.1"/>
</dbReference>
<proteinExistence type="predicted"/>
<evidence type="ECO:0000313" key="2">
    <source>
        <dbReference type="EMBL" id="VGO15832.1"/>
    </source>
</evidence>
<evidence type="ECO:0000256" key="1">
    <source>
        <dbReference type="SAM" id="SignalP"/>
    </source>
</evidence>
<feature type="chain" id="PRO_5025547514" description="DUF4136 domain-containing protein" evidence="1">
    <location>
        <begin position="24"/>
        <end position="197"/>
    </location>
</feature>
<reference evidence="2 3" key="1">
    <citation type="submission" date="2019-04" db="EMBL/GenBank/DDBJ databases">
        <authorList>
            <person name="Van Vliet M D."/>
        </authorList>
    </citation>
    <scope>NUCLEOTIDE SEQUENCE [LARGE SCALE GENOMIC DNA]</scope>
    <source>
        <strain evidence="2 3">F1</strain>
    </source>
</reference>
<dbReference type="PROSITE" id="PS51257">
    <property type="entry name" value="PROKAR_LIPOPROTEIN"/>
    <property type="match status" value="1"/>
</dbReference>
<gene>
    <name evidence="2" type="ORF">PDESU_04419</name>
</gene>
<keyword evidence="1" id="KW-0732">Signal</keyword>
<evidence type="ECO:0000313" key="3">
    <source>
        <dbReference type="Proteomes" id="UP000366872"/>
    </source>
</evidence>
<evidence type="ECO:0008006" key="4">
    <source>
        <dbReference type="Google" id="ProtNLM"/>
    </source>
</evidence>
<protein>
    <recommendedName>
        <fullName evidence="4">DUF4136 domain-containing protein</fullName>
    </recommendedName>
</protein>